<keyword evidence="2" id="KW-1185">Reference proteome</keyword>
<dbReference type="AlphaFoldDB" id="A0A8H8DHY5"/>
<dbReference type="EMBL" id="JAEFCI010007055">
    <property type="protein sequence ID" value="KAG5459309.1"/>
    <property type="molecule type" value="Genomic_DNA"/>
</dbReference>
<name>A0A8H8DHY5_9FUNG</name>
<sequence length="49" mass="5681">ARTAWRRGGRRFGCNGTRSVPCQRDLRAAESRDDVFFSFPAWAMKYGNR</sequence>
<proteinExistence type="predicted"/>
<feature type="non-terminal residue" evidence="1">
    <location>
        <position position="1"/>
    </location>
</feature>
<evidence type="ECO:0000313" key="2">
    <source>
        <dbReference type="Proteomes" id="UP000673691"/>
    </source>
</evidence>
<accession>A0A8H8DHY5</accession>
<protein>
    <submittedName>
        <fullName evidence="1">Uncharacterized protein</fullName>
    </submittedName>
</protein>
<reference evidence="1 2" key="1">
    <citation type="journal article" name="Sci. Rep.">
        <title>Genome-scale phylogenetic analyses confirm Olpidium as the closest living zoosporic fungus to the non-flagellated, terrestrial fungi.</title>
        <authorList>
            <person name="Chang Y."/>
            <person name="Rochon D."/>
            <person name="Sekimoto S."/>
            <person name="Wang Y."/>
            <person name="Chovatia M."/>
            <person name="Sandor L."/>
            <person name="Salamov A."/>
            <person name="Grigoriev I.V."/>
            <person name="Stajich J.E."/>
            <person name="Spatafora J.W."/>
        </authorList>
    </citation>
    <scope>NUCLEOTIDE SEQUENCE [LARGE SCALE GENOMIC DNA]</scope>
    <source>
        <strain evidence="1">S191</strain>
    </source>
</reference>
<gene>
    <name evidence="1" type="ORF">BJ554DRAFT_299</name>
</gene>
<evidence type="ECO:0000313" key="1">
    <source>
        <dbReference type="EMBL" id="KAG5459309.1"/>
    </source>
</evidence>
<comment type="caution">
    <text evidence="1">The sequence shown here is derived from an EMBL/GenBank/DDBJ whole genome shotgun (WGS) entry which is preliminary data.</text>
</comment>
<dbReference type="Proteomes" id="UP000673691">
    <property type="component" value="Unassembled WGS sequence"/>
</dbReference>
<organism evidence="1 2">
    <name type="scientific">Olpidium bornovanus</name>
    <dbReference type="NCBI Taxonomy" id="278681"/>
    <lineage>
        <taxon>Eukaryota</taxon>
        <taxon>Fungi</taxon>
        <taxon>Fungi incertae sedis</taxon>
        <taxon>Olpidiomycota</taxon>
        <taxon>Olpidiomycotina</taxon>
        <taxon>Olpidiomycetes</taxon>
        <taxon>Olpidiales</taxon>
        <taxon>Olpidiaceae</taxon>
        <taxon>Olpidium</taxon>
    </lineage>
</organism>